<proteinExistence type="predicted"/>
<accession>A0A0G3HAD7</accession>
<dbReference type="KEGG" id="cut:CUTER_01345"/>
<sequence length="311" mass="33666">MGVAASRITKSRTPWPFFDHPGPSNGSTEAITARLDHLRGTALGFLTSRSTFARSLFEAGGFGLGYALNCEELGILDLKRCTCITPVSRGWPRATRPNVCCKPLCAAYPTTAANAGNPPPQAMHVHHLRLSRLAPEPPARTFPVNHYARQTQHTSANAGNSPPQAMHVHHPRACAHLEPPAGPFPVNHYARHAHPHPAPGILHPKRCTCITPASRGWPRATRPNVCCEPRCTAYPAHPHPAAGILRPKRCTRIAPVSHGWPRATRPNVCCGALCTAYPAHPHPAAGILRPKRCTRITSISHGELPRPPPQL</sequence>
<dbReference type="STRING" id="1072256.CUTER_01345"/>
<organism evidence="1 2">
    <name type="scientific">Corynebacterium uterequi</name>
    <dbReference type="NCBI Taxonomy" id="1072256"/>
    <lineage>
        <taxon>Bacteria</taxon>
        <taxon>Bacillati</taxon>
        <taxon>Actinomycetota</taxon>
        <taxon>Actinomycetes</taxon>
        <taxon>Mycobacteriales</taxon>
        <taxon>Corynebacteriaceae</taxon>
        <taxon>Corynebacterium</taxon>
    </lineage>
</organism>
<evidence type="ECO:0000313" key="2">
    <source>
        <dbReference type="Proteomes" id="UP000035548"/>
    </source>
</evidence>
<dbReference type="EMBL" id="CP011546">
    <property type="protein sequence ID" value="AKK10289.1"/>
    <property type="molecule type" value="Genomic_DNA"/>
</dbReference>
<dbReference type="Proteomes" id="UP000035548">
    <property type="component" value="Chromosome"/>
</dbReference>
<dbReference type="PATRIC" id="fig|1072256.5.peg.260"/>
<evidence type="ECO:0000313" key="1">
    <source>
        <dbReference type="EMBL" id="AKK10289.1"/>
    </source>
</evidence>
<protein>
    <submittedName>
        <fullName evidence="1">Uncharacterized protein</fullName>
    </submittedName>
</protein>
<reference evidence="1 2" key="1">
    <citation type="journal article" date="2015" name="Genome Announc.">
        <title>Virulence Factor Genes Detected in the Complete Genome Sequence of Corynebacterium uterequi DSM 45634, Isolated from the Uterus of a Maiden Mare.</title>
        <authorList>
            <person name="Ruckert C."/>
            <person name="Kriete M."/>
            <person name="Jaenicke S."/>
            <person name="Winkler A."/>
            <person name="Tauch A."/>
        </authorList>
    </citation>
    <scope>NUCLEOTIDE SEQUENCE [LARGE SCALE GENOMIC DNA]</scope>
    <source>
        <strain evidence="1 2">DSM 45634</strain>
    </source>
</reference>
<dbReference type="OrthoDB" id="3255666at2"/>
<keyword evidence="2" id="KW-1185">Reference proteome</keyword>
<reference evidence="2" key="2">
    <citation type="submission" date="2015-05" db="EMBL/GenBank/DDBJ databases">
        <title>Complete genome sequence of Corynebacterium uterequi DSM 45634, isolated from the uterus of a maiden mare.</title>
        <authorList>
            <person name="Ruckert C."/>
            <person name="Albersmeier A."/>
            <person name="Winkler A."/>
            <person name="Tauch A."/>
        </authorList>
    </citation>
    <scope>NUCLEOTIDE SEQUENCE [LARGE SCALE GENOMIC DNA]</scope>
    <source>
        <strain evidence="2">DSM 45634</strain>
    </source>
</reference>
<name>A0A0G3HAD7_9CORY</name>
<dbReference type="AlphaFoldDB" id="A0A0G3HAD7"/>
<gene>
    <name evidence="1" type="ORF">CUTER_01345</name>
</gene>